<dbReference type="Proteomes" id="UP001595075">
    <property type="component" value="Unassembled WGS sequence"/>
</dbReference>
<sequence length="236" mass="25821">MVEVQVYIMGVSLLLKSTSTSICICIQSSTLNFTSLHTLHTISKPKIIPIIPQSPPDSPTQTFETAPSSPNPNNTNKMSGTQTQTYTEEDFKKAQAILDTRKKTDKMSLSTTGKSHVFTRVSVICAEPGCDAFASGHEIIKLPVGKNYDQVGALIKARFLEVQAGNAKERANVRHCLWSENDHKIVSIKINWSGAHNGGWADNSETILTDLNCKDILIMMADRAAVDTMTVTISPK</sequence>
<feature type="region of interest" description="Disordered" evidence="1">
    <location>
        <begin position="49"/>
        <end position="86"/>
    </location>
</feature>
<name>A0ABR4CV20_9HELO</name>
<dbReference type="EMBL" id="JAZHXI010000003">
    <property type="protein sequence ID" value="KAL2073796.1"/>
    <property type="molecule type" value="Genomic_DNA"/>
</dbReference>
<proteinExistence type="predicted"/>
<feature type="compositionally biased region" description="Low complexity" evidence="1">
    <location>
        <begin position="59"/>
        <end position="74"/>
    </location>
</feature>
<feature type="compositionally biased region" description="Polar residues" evidence="1">
    <location>
        <begin position="75"/>
        <end position="86"/>
    </location>
</feature>
<comment type="caution">
    <text evidence="2">The sequence shown here is derived from an EMBL/GenBank/DDBJ whole genome shotgun (WGS) entry which is preliminary data.</text>
</comment>
<evidence type="ECO:0000313" key="3">
    <source>
        <dbReference type="Proteomes" id="UP001595075"/>
    </source>
</evidence>
<keyword evidence="3" id="KW-1185">Reference proteome</keyword>
<evidence type="ECO:0000256" key="1">
    <source>
        <dbReference type="SAM" id="MobiDB-lite"/>
    </source>
</evidence>
<evidence type="ECO:0000313" key="2">
    <source>
        <dbReference type="EMBL" id="KAL2073796.1"/>
    </source>
</evidence>
<reference evidence="2 3" key="1">
    <citation type="journal article" date="2024" name="Commun. Biol.">
        <title>Comparative genomic analysis of thermophilic fungi reveals convergent evolutionary adaptations and gene losses.</title>
        <authorList>
            <person name="Steindorff A.S."/>
            <person name="Aguilar-Pontes M.V."/>
            <person name="Robinson A.J."/>
            <person name="Andreopoulos B."/>
            <person name="LaButti K."/>
            <person name="Kuo A."/>
            <person name="Mondo S."/>
            <person name="Riley R."/>
            <person name="Otillar R."/>
            <person name="Haridas S."/>
            <person name="Lipzen A."/>
            <person name="Grimwood J."/>
            <person name="Schmutz J."/>
            <person name="Clum A."/>
            <person name="Reid I.D."/>
            <person name="Moisan M.C."/>
            <person name="Butler G."/>
            <person name="Nguyen T.T.M."/>
            <person name="Dewar K."/>
            <person name="Conant G."/>
            <person name="Drula E."/>
            <person name="Henrissat B."/>
            <person name="Hansel C."/>
            <person name="Singer S."/>
            <person name="Hutchinson M.I."/>
            <person name="de Vries R.P."/>
            <person name="Natvig D.O."/>
            <person name="Powell A.J."/>
            <person name="Tsang A."/>
            <person name="Grigoriev I.V."/>
        </authorList>
    </citation>
    <scope>NUCLEOTIDE SEQUENCE [LARGE SCALE GENOMIC DNA]</scope>
    <source>
        <strain evidence="2 3">CBS 494.80</strain>
    </source>
</reference>
<accession>A0ABR4CV20</accession>
<organism evidence="2 3">
    <name type="scientific">Oculimacula yallundae</name>
    <dbReference type="NCBI Taxonomy" id="86028"/>
    <lineage>
        <taxon>Eukaryota</taxon>
        <taxon>Fungi</taxon>
        <taxon>Dikarya</taxon>
        <taxon>Ascomycota</taxon>
        <taxon>Pezizomycotina</taxon>
        <taxon>Leotiomycetes</taxon>
        <taxon>Helotiales</taxon>
        <taxon>Ploettnerulaceae</taxon>
        <taxon>Oculimacula</taxon>
    </lineage>
</organism>
<protein>
    <submittedName>
        <fullName evidence="2">Uncharacterized protein</fullName>
    </submittedName>
</protein>
<gene>
    <name evidence="2" type="ORF">VTL71DRAFT_11122</name>
</gene>